<sequence>MFSFRSHIASRKYIDLIHRETAKYANWDPSKKIEVGDYGHINRKTGEFEVEGNVYKHSSTAEKAALFPPNIGYPMLSYTVSSHVVARTGFEVTPQVGVQGIADASIKGEWQFGGKRGALLIMSHSRIESMPAELLEYITSSPLNEKGSLFKEKGLVTEIHTCPAYSLYMSAGNNEKLRLAFHVTTPIPSAPGATAGGKVGGEWWKEYDAGVYQDAAHPEGKHTFVPLFKLKKTPIRIRYRDSPPPGAMADDEWIDSPVPWHPLDEEGQEFKDDVGRRWQDECDELTSSYTGTRFR</sequence>
<dbReference type="GeneID" id="20670824"/>
<gene>
    <name evidence="2" type="ORF">HETIRDRAFT_322200</name>
</gene>
<dbReference type="eggNOG" id="ENOG502SRS6">
    <property type="taxonomic scope" value="Eukaryota"/>
</dbReference>
<dbReference type="KEGG" id="hir:HETIRDRAFT_322200"/>
<dbReference type="EMBL" id="KI925460">
    <property type="protein sequence ID" value="ETW80127.1"/>
    <property type="molecule type" value="Genomic_DNA"/>
</dbReference>
<evidence type="ECO:0000256" key="1">
    <source>
        <dbReference type="SAM" id="MobiDB-lite"/>
    </source>
</evidence>
<dbReference type="InParanoid" id="W4K2T4"/>
<accession>W4K2T4</accession>
<name>W4K2T4_HETIT</name>
<organism evidence="2 3">
    <name type="scientific">Heterobasidion irregulare (strain TC 32-1)</name>
    <dbReference type="NCBI Taxonomy" id="747525"/>
    <lineage>
        <taxon>Eukaryota</taxon>
        <taxon>Fungi</taxon>
        <taxon>Dikarya</taxon>
        <taxon>Basidiomycota</taxon>
        <taxon>Agaricomycotina</taxon>
        <taxon>Agaricomycetes</taxon>
        <taxon>Russulales</taxon>
        <taxon>Bondarzewiaceae</taxon>
        <taxon>Heterobasidion</taxon>
        <taxon>Heterobasidion annosum species complex</taxon>
    </lineage>
</organism>
<feature type="region of interest" description="Disordered" evidence="1">
    <location>
        <begin position="246"/>
        <end position="266"/>
    </location>
</feature>
<reference evidence="2 3" key="1">
    <citation type="journal article" date="2012" name="New Phytol.">
        <title>Insight into trade-off between wood decay and parasitism from the genome of a fungal forest pathogen.</title>
        <authorList>
            <person name="Olson A."/>
            <person name="Aerts A."/>
            <person name="Asiegbu F."/>
            <person name="Belbahri L."/>
            <person name="Bouzid O."/>
            <person name="Broberg A."/>
            <person name="Canback B."/>
            <person name="Coutinho P.M."/>
            <person name="Cullen D."/>
            <person name="Dalman K."/>
            <person name="Deflorio G."/>
            <person name="van Diepen L.T."/>
            <person name="Dunand C."/>
            <person name="Duplessis S."/>
            <person name="Durling M."/>
            <person name="Gonthier P."/>
            <person name="Grimwood J."/>
            <person name="Fossdal C.G."/>
            <person name="Hansson D."/>
            <person name="Henrissat B."/>
            <person name="Hietala A."/>
            <person name="Himmelstrand K."/>
            <person name="Hoffmeister D."/>
            <person name="Hogberg N."/>
            <person name="James T.Y."/>
            <person name="Karlsson M."/>
            <person name="Kohler A."/>
            <person name="Kues U."/>
            <person name="Lee Y.H."/>
            <person name="Lin Y.C."/>
            <person name="Lind M."/>
            <person name="Lindquist E."/>
            <person name="Lombard V."/>
            <person name="Lucas S."/>
            <person name="Lunden K."/>
            <person name="Morin E."/>
            <person name="Murat C."/>
            <person name="Park J."/>
            <person name="Raffaello T."/>
            <person name="Rouze P."/>
            <person name="Salamov A."/>
            <person name="Schmutz J."/>
            <person name="Solheim H."/>
            <person name="Stahlberg J."/>
            <person name="Velez H."/>
            <person name="de Vries R.P."/>
            <person name="Wiebenga A."/>
            <person name="Woodward S."/>
            <person name="Yakovlev I."/>
            <person name="Garbelotto M."/>
            <person name="Martin F."/>
            <person name="Grigoriev I.V."/>
            <person name="Stenlid J."/>
        </authorList>
    </citation>
    <scope>NUCLEOTIDE SEQUENCE [LARGE SCALE GENOMIC DNA]</scope>
    <source>
        <strain evidence="2 3">TC 32-1</strain>
    </source>
</reference>
<dbReference type="OrthoDB" id="3255261at2759"/>
<dbReference type="RefSeq" id="XP_009548645.1">
    <property type="nucleotide sequence ID" value="XM_009550350.1"/>
</dbReference>
<dbReference type="Proteomes" id="UP000030671">
    <property type="component" value="Unassembled WGS sequence"/>
</dbReference>
<proteinExistence type="predicted"/>
<dbReference type="AlphaFoldDB" id="W4K2T4"/>
<evidence type="ECO:0000313" key="2">
    <source>
        <dbReference type="EMBL" id="ETW80127.1"/>
    </source>
</evidence>
<protein>
    <submittedName>
        <fullName evidence="2">Uncharacterized protein</fullName>
    </submittedName>
</protein>
<evidence type="ECO:0000313" key="3">
    <source>
        <dbReference type="Proteomes" id="UP000030671"/>
    </source>
</evidence>
<keyword evidence="3" id="KW-1185">Reference proteome</keyword>
<dbReference type="HOGENOM" id="CLU_066679_1_0_1"/>